<gene>
    <name evidence="6" type="ORF">Enr13x_18500</name>
</gene>
<feature type="domain" description="Metallo-beta-lactamase" evidence="5">
    <location>
        <begin position="95"/>
        <end position="275"/>
    </location>
</feature>
<dbReference type="GO" id="GO:0046872">
    <property type="term" value="F:metal ion binding"/>
    <property type="evidence" value="ECO:0007669"/>
    <property type="project" value="UniProtKB-KW"/>
</dbReference>
<sequence>MLVETIAEFHGDDWNAVLDKQWTDALNYAAAIMQQSPHESSAPSFIRLCGRGFIPLILHRNAPNEKTSTMTDTDQPDAAPQPRFRVSILPVTPLQQNCSIIWSTETKQAAIVDPGGDADQIIAAVEELGVDVSAIWLTHGHIDHVGAAGPLKKKFGVPIIGPNAKDQFLLDSVEAECGKYGIVGATNVTPDRYLNEGDKVELSGIEFDVYECPGHTPGHIVLVQPDDAFAFVGDVLFCGSVGRTDFPYGSTEDLIESIVQKLWPLGKQIQFLPGHGPVSTFGQERLNNAFVADSVLGIEDQ</sequence>
<evidence type="ECO:0000313" key="6">
    <source>
        <dbReference type="EMBL" id="QDV42007.1"/>
    </source>
</evidence>
<protein>
    <submittedName>
        <fullName evidence="6">Putative metallo-hydrolase</fullName>
        <ecNumber evidence="6">3.-.-.-</ecNumber>
    </submittedName>
</protein>
<accession>A0A518HMK7</accession>
<keyword evidence="2" id="KW-0479">Metal-binding</keyword>
<dbReference type="Gene3D" id="3.60.15.10">
    <property type="entry name" value="Ribonuclease Z/Hydroxyacylglutathione hydrolase-like"/>
    <property type="match status" value="1"/>
</dbReference>
<evidence type="ECO:0000256" key="4">
    <source>
        <dbReference type="ARBA" id="ARBA00022833"/>
    </source>
</evidence>
<reference evidence="6 7" key="1">
    <citation type="submission" date="2019-03" db="EMBL/GenBank/DDBJ databases">
        <title>Deep-cultivation of Planctomycetes and their phenomic and genomic characterization uncovers novel biology.</title>
        <authorList>
            <person name="Wiegand S."/>
            <person name="Jogler M."/>
            <person name="Boedeker C."/>
            <person name="Pinto D."/>
            <person name="Vollmers J."/>
            <person name="Rivas-Marin E."/>
            <person name="Kohn T."/>
            <person name="Peeters S.H."/>
            <person name="Heuer A."/>
            <person name="Rast P."/>
            <person name="Oberbeckmann S."/>
            <person name="Bunk B."/>
            <person name="Jeske O."/>
            <person name="Meyerdierks A."/>
            <person name="Storesund J.E."/>
            <person name="Kallscheuer N."/>
            <person name="Luecker S."/>
            <person name="Lage O.M."/>
            <person name="Pohl T."/>
            <person name="Merkel B.J."/>
            <person name="Hornburger P."/>
            <person name="Mueller R.-W."/>
            <person name="Bruemmer F."/>
            <person name="Labrenz M."/>
            <person name="Spormann A.M."/>
            <person name="Op den Camp H."/>
            <person name="Overmann J."/>
            <person name="Amann R."/>
            <person name="Jetten M.S.M."/>
            <person name="Mascher T."/>
            <person name="Medema M.H."/>
            <person name="Devos D.P."/>
            <person name="Kaster A.-K."/>
            <person name="Ovreas L."/>
            <person name="Rohde M."/>
            <person name="Galperin M.Y."/>
            <person name="Jogler C."/>
        </authorList>
    </citation>
    <scope>NUCLEOTIDE SEQUENCE [LARGE SCALE GENOMIC DNA]</scope>
    <source>
        <strain evidence="6 7">Enr13</strain>
    </source>
</reference>
<dbReference type="SUPFAM" id="SSF56281">
    <property type="entry name" value="Metallo-hydrolase/oxidoreductase"/>
    <property type="match status" value="1"/>
</dbReference>
<dbReference type="InterPro" id="IPR036866">
    <property type="entry name" value="RibonucZ/Hydroxyglut_hydro"/>
</dbReference>
<dbReference type="AlphaFoldDB" id="A0A518HMK7"/>
<keyword evidence="4" id="KW-0862">Zinc</keyword>
<dbReference type="GO" id="GO:0016787">
    <property type="term" value="F:hydrolase activity"/>
    <property type="evidence" value="ECO:0007669"/>
    <property type="project" value="UniProtKB-KW"/>
</dbReference>
<dbReference type="SMART" id="SM00849">
    <property type="entry name" value="Lactamase_B"/>
    <property type="match status" value="1"/>
</dbReference>
<evidence type="ECO:0000256" key="2">
    <source>
        <dbReference type="ARBA" id="ARBA00022723"/>
    </source>
</evidence>
<dbReference type="InterPro" id="IPR051453">
    <property type="entry name" value="MBL_Glyoxalase_II"/>
</dbReference>
<dbReference type="CDD" id="cd07737">
    <property type="entry name" value="YcbL-like_MBL-fold"/>
    <property type="match status" value="1"/>
</dbReference>
<dbReference type="PANTHER" id="PTHR46233:SF3">
    <property type="entry name" value="HYDROXYACYLGLUTATHIONE HYDROLASE GLOC"/>
    <property type="match status" value="1"/>
</dbReference>
<evidence type="ECO:0000313" key="7">
    <source>
        <dbReference type="Proteomes" id="UP000319004"/>
    </source>
</evidence>
<proteinExistence type="predicted"/>
<dbReference type="PANTHER" id="PTHR46233">
    <property type="entry name" value="HYDROXYACYLGLUTATHIONE HYDROLASE GLOC"/>
    <property type="match status" value="1"/>
</dbReference>
<evidence type="ECO:0000256" key="3">
    <source>
        <dbReference type="ARBA" id="ARBA00022801"/>
    </source>
</evidence>
<organism evidence="6 7">
    <name type="scientific">Stieleria neptunia</name>
    <dbReference type="NCBI Taxonomy" id="2527979"/>
    <lineage>
        <taxon>Bacteria</taxon>
        <taxon>Pseudomonadati</taxon>
        <taxon>Planctomycetota</taxon>
        <taxon>Planctomycetia</taxon>
        <taxon>Pirellulales</taxon>
        <taxon>Pirellulaceae</taxon>
        <taxon>Stieleria</taxon>
    </lineage>
</organism>
<dbReference type="InterPro" id="IPR001279">
    <property type="entry name" value="Metallo-B-lactamas"/>
</dbReference>
<dbReference type="EMBL" id="CP037423">
    <property type="protein sequence ID" value="QDV42007.1"/>
    <property type="molecule type" value="Genomic_DNA"/>
</dbReference>
<keyword evidence="3 6" id="KW-0378">Hydrolase</keyword>
<evidence type="ECO:0000259" key="5">
    <source>
        <dbReference type="SMART" id="SM00849"/>
    </source>
</evidence>
<dbReference type="Pfam" id="PF00753">
    <property type="entry name" value="Lactamase_B"/>
    <property type="match status" value="1"/>
</dbReference>
<dbReference type="Proteomes" id="UP000319004">
    <property type="component" value="Chromosome"/>
</dbReference>
<name>A0A518HMK7_9BACT</name>
<comment type="cofactor">
    <cofactor evidence="1">
        <name>Zn(2+)</name>
        <dbReference type="ChEBI" id="CHEBI:29105"/>
    </cofactor>
</comment>
<evidence type="ECO:0000256" key="1">
    <source>
        <dbReference type="ARBA" id="ARBA00001947"/>
    </source>
</evidence>
<dbReference type="KEGG" id="snep:Enr13x_18500"/>
<keyword evidence="7" id="KW-1185">Reference proteome</keyword>
<dbReference type="EC" id="3.-.-.-" evidence="6"/>
<dbReference type="RefSeq" id="WP_197455879.1">
    <property type="nucleotide sequence ID" value="NZ_CP037423.1"/>
</dbReference>